<evidence type="ECO:0000256" key="10">
    <source>
        <dbReference type="SAM" id="MobiDB-lite"/>
    </source>
</evidence>
<sequence length="648" mass="71264">MAGSQGLLLWGGICFIYFLKIQISSGQEDKLLVATGTSSVEVGTSPSPAPRIPSHSINSGSPFSLRKRRTRNHRIAPSTPSHPPLAPKPRKKPVALYPGGQKSTNSTSHLLSLKLLFESGLNVPKHKMGALPALQSHHPPNGTWKAPVVTREAQDCYSTSLQPQWRQSKNAISCAFWRQLIANRQKDMTLSRPPGRPRHRHGSPLWVGPPHVATLAPSALSHRWGEHNDSMFLPLRLLWWQLATTTIAQPSSTGFLQGQPVSPQILSSITLPHPEHRRSPSSCGKLDVSYIGFGGWRPQRPIRRHSSLNEDLKYRPCYQQRLYKLIASVTIQASPASTENEKAQDTTTSHSPVTSFPSQQPSPLLNHFIWPKVTTPPPPDPRSSPWTLQTATPRVITDHSSHRVRRLINFQDLRVGGLQSFNSSPSRTIIIRRPHQPMPSRPPVTLPPSFALRKRASSSNDIDECGGPIPVRCGPNAKCVNTPGSFHCTCIDGYILPSGKIFQNPSLNDCADVDECQHSSSLCAPHGVCLNTPGSYTCTCRPGFAKHNGDHLMECVDKNECQDTSLCEPNGVCENTVGSYVCKCKPGFVQSLKNRAECVDVDECGRLRRVTCGPNAKCVNTVETEVSTVSVLMDTYFLLGRRSSKISL</sequence>
<keyword evidence="13" id="KW-1185">Reference proteome</keyword>
<dbReference type="PROSITE" id="PS00010">
    <property type="entry name" value="ASX_HYDROXYL"/>
    <property type="match status" value="3"/>
</dbReference>
<dbReference type="PROSITE" id="PS50026">
    <property type="entry name" value="EGF_3"/>
    <property type="match status" value="3"/>
</dbReference>
<keyword evidence="8" id="KW-0325">Glycoprotein</keyword>
<feature type="domain" description="EGF-like" evidence="11">
    <location>
        <begin position="512"/>
        <end position="550"/>
    </location>
</feature>
<keyword evidence="5" id="KW-0732">Signal</keyword>
<keyword evidence="6" id="KW-0677">Repeat</keyword>
<accession>A0A7N4P873</accession>
<feature type="domain" description="EGF-like" evidence="11">
    <location>
        <begin position="557"/>
        <end position="594"/>
    </location>
</feature>
<dbReference type="FunFam" id="2.10.25.10:FF:000038">
    <property type="entry name" value="Fibrillin 2"/>
    <property type="match status" value="1"/>
</dbReference>
<feature type="compositionally biased region" description="Polar residues" evidence="10">
    <location>
        <begin position="345"/>
        <end position="361"/>
    </location>
</feature>
<evidence type="ECO:0000256" key="8">
    <source>
        <dbReference type="ARBA" id="ARBA00023180"/>
    </source>
</evidence>
<comment type="caution">
    <text evidence="9">Lacks conserved residue(s) required for the propagation of feature annotation.</text>
</comment>
<feature type="region of interest" description="Disordered" evidence="10">
    <location>
        <begin position="335"/>
        <end position="361"/>
    </location>
</feature>
<dbReference type="Pfam" id="PF07645">
    <property type="entry name" value="EGF_CA"/>
    <property type="match status" value="3"/>
</dbReference>
<feature type="region of interest" description="Disordered" evidence="10">
    <location>
        <begin position="188"/>
        <end position="207"/>
    </location>
</feature>
<dbReference type="InterPro" id="IPR000742">
    <property type="entry name" value="EGF"/>
</dbReference>
<dbReference type="InterPro" id="IPR018097">
    <property type="entry name" value="EGF_Ca-bd_CS"/>
</dbReference>
<dbReference type="GO" id="GO:0005509">
    <property type="term" value="F:calcium ion binding"/>
    <property type="evidence" value="ECO:0007669"/>
    <property type="project" value="InterPro"/>
</dbReference>
<keyword evidence="2" id="KW-0964">Secreted</keyword>
<evidence type="ECO:0000256" key="7">
    <source>
        <dbReference type="ARBA" id="ARBA00023157"/>
    </source>
</evidence>
<evidence type="ECO:0000313" key="12">
    <source>
        <dbReference type="Ensembl" id="ENSSHAP00000033760.1"/>
    </source>
</evidence>
<dbReference type="InterPro" id="IPR050751">
    <property type="entry name" value="ECM_structural_protein"/>
</dbReference>
<feature type="region of interest" description="Disordered" evidence="10">
    <location>
        <begin position="39"/>
        <end position="105"/>
    </location>
</feature>
<evidence type="ECO:0000256" key="9">
    <source>
        <dbReference type="PROSITE-ProRule" id="PRU00076"/>
    </source>
</evidence>
<keyword evidence="4 9" id="KW-0245">EGF-like domain</keyword>
<dbReference type="InterPro" id="IPR000152">
    <property type="entry name" value="EGF-type_Asp/Asn_hydroxyl_site"/>
</dbReference>
<dbReference type="CDD" id="cd00054">
    <property type="entry name" value="EGF_CA"/>
    <property type="match status" value="3"/>
</dbReference>
<evidence type="ECO:0000256" key="6">
    <source>
        <dbReference type="ARBA" id="ARBA00022737"/>
    </source>
</evidence>
<feature type="compositionally biased region" description="Basic residues" evidence="10">
    <location>
        <begin position="65"/>
        <end position="74"/>
    </location>
</feature>
<reference evidence="12" key="2">
    <citation type="submission" date="2025-08" db="UniProtKB">
        <authorList>
            <consortium name="Ensembl"/>
        </authorList>
    </citation>
    <scope>IDENTIFICATION</scope>
</reference>
<reference evidence="12 13" key="1">
    <citation type="journal article" date="2011" name="Proc. Natl. Acad. Sci. U.S.A.">
        <title>Genetic diversity and population structure of the endangered marsupial Sarcophilus harrisii (Tasmanian devil).</title>
        <authorList>
            <person name="Miller W."/>
            <person name="Hayes V.M."/>
            <person name="Ratan A."/>
            <person name="Petersen D.C."/>
            <person name="Wittekindt N.E."/>
            <person name="Miller J."/>
            <person name="Walenz B."/>
            <person name="Knight J."/>
            <person name="Qi J."/>
            <person name="Zhao F."/>
            <person name="Wang Q."/>
            <person name="Bedoya-Reina O.C."/>
            <person name="Katiyar N."/>
            <person name="Tomsho L.P."/>
            <person name="Kasson L.M."/>
            <person name="Hardie R.A."/>
            <person name="Woodbridge P."/>
            <person name="Tindall E.A."/>
            <person name="Bertelsen M.F."/>
            <person name="Dixon D."/>
            <person name="Pyecroft S."/>
            <person name="Helgen K.M."/>
            <person name="Lesk A.M."/>
            <person name="Pringle T.H."/>
            <person name="Patterson N."/>
            <person name="Zhang Y."/>
            <person name="Kreiss A."/>
            <person name="Woods G.M."/>
            <person name="Jones M.E."/>
            <person name="Schuster S.C."/>
        </authorList>
    </citation>
    <scope>NUCLEOTIDE SEQUENCE [LARGE SCALE GENOMIC DNA]</scope>
</reference>
<protein>
    <recommendedName>
        <fullName evidence="11">EGF-like domain-containing protein</fullName>
    </recommendedName>
</protein>
<dbReference type="Ensembl" id="ENSSHAT00000048664.1">
    <property type="protein sequence ID" value="ENSSHAP00000033760.1"/>
    <property type="gene ID" value="ENSSHAG00000023408.1"/>
</dbReference>
<dbReference type="InterPro" id="IPR009030">
    <property type="entry name" value="Growth_fac_rcpt_cys_sf"/>
</dbReference>
<feature type="domain" description="EGF-like" evidence="11">
    <location>
        <begin position="461"/>
        <end position="500"/>
    </location>
</feature>
<dbReference type="Gene3D" id="2.10.25.10">
    <property type="entry name" value="Laminin"/>
    <property type="match status" value="3"/>
</dbReference>
<dbReference type="PANTHER" id="PTHR24034:SF89">
    <property type="entry name" value="COMPLEMENT COMPONENT C1Q RECEPTOR"/>
    <property type="match status" value="1"/>
</dbReference>
<evidence type="ECO:0000256" key="4">
    <source>
        <dbReference type="ARBA" id="ARBA00022536"/>
    </source>
</evidence>
<dbReference type="InParanoid" id="A0A7N4P873"/>
<dbReference type="FunFam" id="2.10.25.10:FF:000017">
    <property type="entry name" value="latent-transforming growth factor beta-binding protein 4 isoform X1"/>
    <property type="match status" value="1"/>
</dbReference>
<dbReference type="SMART" id="SM00179">
    <property type="entry name" value="EGF_CA"/>
    <property type="match status" value="3"/>
</dbReference>
<evidence type="ECO:0000256" key="2">
    <source>
        <dbReference type="ARBA" id="ARBA00022525"/>
    </source>
</evidence>
<evidence type="ECO:0000313" key="13">
    <source>
        <dbReference type="Proteomes" id="UP000007648"/>
    </source>
</evidence>
<dbReference type="SUPFAM" id="SSF57184">
    <property type="entry name" value="Growth factor receptor domain"/>
    <property type="match status" value="1"/>
</dbReference>
<dbReference type="PROSITE" id="PS01187">
    <property type="entry name" value="EGF_CA"/>
    <property type="match status" value="2"/>
</dbReference>
<comment type="subcellular location">
    <subcellularLocation>
        <location evidence="1">Secreted</location>
        <location evidence="1">Extracellular space</location>
        <location evidence="1">Extracellular matrix</location>
    </subcellularLocation>
</comment>
<evidence type="ECO:0000256" key="1">
    <source>
        <dbReference type="ARBA" id="ARBA00004498"/>
    </source>
</evidence>
<dbReference type="InterPro" id="IPR049883">
    <property type="entry name" value="NOTCH1_EGF-like"/>
</dbReference>
<dbReference type="Proteomes" id="UP000007648">
    <property type="component" value="Unassembled WGS sequence"/>
</dbReference>
<keyword evidence="3" id="KW-0272">Extracellular matrix</keyword>
<dbReference type="AlphaFoldDB" id="A0A7N4P873"/>
<dbReference type="SMART" id="SM00181">
    <property type="entry name" value="EGF"/>
    <property type="match status" value="3"/>
</dbReference>
<evidence type="ECO:0000256" key="5">
    <source>
        <dbReference type="ARBA" id="ARBA00022729"/>
    </source>
</evidence>
<evidence type="ECO:0000256" key="3">
    <source>
        <dbReference type="ARBA" id="ARBA00022530"/>
    </source>
</evidence>
<organism evidence="12 13">
    <name type="scientific">Sarcophilus harrisii</name>
    <name type="common">Tasmanian devil</name>
    <name type="synonym">Sarcophilus laniarius</name>
    <dbReference type="NCBI Taxonomy" id="9305"/>
    <lineage>
        <taxon>Eukaryota</taxon>
        <taxon>Metazoa</taxon>
        <taxon>Chordata</taxon>
        <taxon>Craniata</taxon>
        <taxon>Vertebrata</taxon>
        <taxon>Euteleostomi</taxon>
        <taxon>Mammalia</taxon>
        <taxon>Metatheria</taxon>
        <taxon>Dasyuromorphia</taxon>
        <taxon>Dasyuridae</taxon>
        <taxon>Sarcophilus</taxon>
    </lineage>
</organism>
<dbReference type="InterPro" id="IPR001881">
    <property type="entry name" value="EGF-like_Ca-bd_dom"/>
</dbReference>
<proteinExistence type="predicted"/>
<reference evidence="12" key="3">
    <citation type="submission" date="2025-09" db="UniProtKB">
        <authorList>
            <consortium name="Ensembl"/>
        </authorList>
    </citation>
    <scope>IDENTIFICATION</scope>
</reference>
<dbReference type="FunFam" id="2.10.25.10:FF:000014">
    <property type="entry name" value="Latent-transforming growth factor beta-binding protein 3"/>
    <property type="match status" value="1"/>
</dbReference>
<keyword evidence="7" id="KW-1015">Disulfide bond</keyword>
<name>A0A7N4P873_SARHA</name>
<evidence type="ECO:0000259" key="11">
    <source>
        <dbReference type="PROSITE" id="PS50026"/>
    </source>
</evidence>
<dbReference type="PANTHER" id="PTHR24034">
    <property type="entry name" value="EGF-LIKE DOMAIN-CONTAINING PROTEIN"/>
    <property type="match status" value="1"/>
</dbReference>
<dbReference type="GeneTree" id="ENSGT00950000183158"/>